<keyword evidence="1" id="KW-0067">ATP-binding</keyword>
<dbReference type="STRING" id="763407.A0A167PJL7"/>
<dbReference type="GeneID" id="29002857"/>
<dbReference type="InParanoid" id="A0A167PJL7"/>
<dbReference type="InterPro" id="IPR010285">
    <property type="entry name" value="DNA_helicase_pif1-like_DEAD"/>
</dbReference>
<dbReference type="VEuPathDB" id="FungiDB:PHYBLDRAFT_68411"/>
<dbReference type="Pfam" id="PF05970">
    <property type="entry name" value="PIF1"/>
    <property type="match status" value="1"/>
</dbReference>
<comment type="cofactor">
    <cofactor evidence="1">
        <name>Mg(2+)</name>
        <dbReference type="ChEBI" id="CHEBI:18420"/>
    </cofactor>
</comment>
<keyword evidence="1" id="KW-0347">Helicase</keyword>
<sequence>MSDPFALWLVYCSSMVEDYLHAFQQIENDFSLESTEVMYDRCLWSIESYMSANGFSLTSFSEFVLTSLPDSSDTQIPASGLKTLIDKQETLCTKALSLPDSDTLSFNEKQQAVYCVVMEAVEASSTTLRLYFVNGPGGTGKIFLFNAMLRKVREQDKIAIVVATSGITALLLDSDQTTHSRFKISLDINTDSMCSIPVSFDMAKLSRKIDLIVWNEIFMVSKNLINAVNCCIQDVIKFVDLLLESVPFSGKLLEMTQLNVFAALLLTAGHNINYLTRAIFCDLSNNVSNFSFLTGHAILNSKNAEVKINNIIMKLCSEQKTMFKSLINVSAKMIS</sequence>
<evidence type="ECO:0000313" key="3">
    <source>
        <dbReference type="EMBL" id="OAD78086.1"/>
    </source>
</evidence>
<keyword evidence="1" id="KW-0233">DNA recombination</keyword>
<proteinExistence type="inferred from homology"/>
<gene>
    <name evidence="3" type="ORF">PHYBLDRAFT_68411</name>
</gene>
<keyword evidence="1" id="KW-0378">Hydrolase</keyword>
<evidence type="ECO:0000259" key="2">
    <source>
        <dbReference type="Pfam" id="PF05970"/>
    </source>
</evidence>
<protein>
    <recommendedName>
        <fullName evidence="1">ATP-dependent DNA helicase</fullName>
        <ecNumber evidence="1">5.6.2.3</ecNumber>
    </recommendedName>
</protein>
<dbReference type="EMBL" id="KV440974">
    <property type="protein sequence ID" value="OAD78086.1"/>
    <property type="molecule type" value="Genomic_DNA"/>
</dbReference>
<dbReference type="RefSeq" id="XP_018296126.1">
    <property type="nucleotide sequence ID" value="XM_018441951.1"/>
</dbReference>
<dbReference type="Proteomes" id="UP000077315">
    <property type="component" value="Unassembled WGS sequence"/>
</dbReference>
<dbReference type="PANTHER" id="PTHR10492">
    <property type="match status" value="1"/>
</dbReference>
<dbReference type="SUPFAM" id="SSF52540">
    <property type="entry name" value="P-loop containing nucleoside triphosphate hydrolases"/>
    <property type="match status" value="1"/>
</dbReference>
<dbReference type="AlphaFoldDB" id="A0A167PJL7"/>
<comment type="catalytic activity">
    <reaction evidence="1">
        <text>ATP + H2O = ADP + phosphate + H(+)</text>
        <dbReference type="Rhea" id="RHEA:13065"/>
        <dbReference type="ChEBI" id="CHEBI:15377"/>
        <dbReference type="ChEBI" id="CHEBI:15378"/>
        <dbReference type="ChEBI" id="CHEBI:30616"/>
        <dbReference type="ChEBI" id="CHEBI:43474"/>
        <dbReference type="ChEBI" id="CHEBI:456216"/>
        <dbReference type="EC" id="5.6.2.3"/>
    </reaction>
</comment>
<accession>A0A167PJL7</accession>
<dbReference type="GO" id="GO:0000723">
    <property type="term" value="P:telomere maintenance"/>
    <property type="evidence" value="ECO:0007669"/>
    <property type="project" value="InterPro"/>
</dbReference>
<keyword evidence="1" id="KW-0547">Nucleotide-binding</keyword>
<name>A0A167PJL7_PHYB8</name>
<evidence type="ECO:0000256" key="1">
    <source>
        <dbReference type="RuleBase" id="RU363044"/>
    </source>
</evidence>
<evidence type="ECO:0000313" key="4">
    <source>
        <dbReference type="Proteomes" id="UP000077315"/>
    </source>
</evidence>
<dbReference type="GO" id="GO:0016887">
    <property type="term" value="F:ATP hydrolysis activity"/>
    <property type="evidence" value="ECO:0007669"/>
    <property type="project" value="RHEA"/>
</dbReference>
<keyword evidence="1" id="KW-0234">DNA repair</keyword>
<dbReference type="Gene3D" id="3.40.50.300">
    <property type="entry name" value="P-loop containing nucleotide triphosphate hydrolases"/>
    <property type="match status" value="1"/>
</dbReference>
<reference evidence="4" key="1">
    <citation type="submission" date="2015-06" db="EMBL/GenBank/DDBJ databases">
        <title>Expansion of signal transduction pathways in fungi by whole-genome duplication.</title>
        <authorList>
            <consortium name="DOE Joint Genome Institute"/>
            <person name="Corrochano L.M."/>
            <person name="Kuo A."/>
            <person name="Marcet-Houben M."/>
            <person name="Polaino S."/>
            <person name="Salamov A."/>
            <person name="Villalobos J.M."/>
            <person name="Alvarez M.I."/>
            <person name="Avalos J."/>
            <person name="Benito E.P."/>
            <person name="Benoit I."/>
            <person name="Burger G."/>
            <person name="Camino L.P."/>
            <person name="Canovas D."/>
            <person name="Cerda-Olmedo E."/>
            <person name="Cheng J.-F."/>
            <person name="Dominguez A."/>
            <person name="Elias M."/>
            <person name="Eslava A.P."/>
            <person name="Glaser F."/>
            <person name="Grimwood J."/>
            <person name="Gutierrez G."/>
            <person name="Heitman J."/>
            <person name="Henrissat B."/>
            <person name="Iturriaga E.A."/>
            <person name="Lang B.F."/>
            <person name="Lavin J.L."/>
            <person name="Lee S."/>
            <person name="Li W."/>
            <person name="Lindquist E."/>
            <person name="Lopez-Garcia S."/>
            <person name="Luque E.M."/>
            <person name="Marcos A.T."/>
            <person name="Martin J."/>
            <person name="McCluskey K."/>
            <person name="Medina H.R."/>
            <person name="Miralles-Duran A."/>
            <person name="Miyazaki A."/>
            <person name="Munoz-Torres E."/>
            <person name="Oguiza J.A."/>
            <person name="Ohm R."/>
            <person name="Olmedo M."/>
            <person name="Orejas M."/>
            <person name="Ortiz-Castellanos L."/>
            <person name="Pisabarro A.G."/>
            <person name="Rodriguez-Romero J."/>
            <person name="Ruiz-Herrera J."/>
            <person name="Ruiz-Vazquez R."/>
            <person name="Sanz C."/>
            <person name="Schackwitz W."/>
            <person name="Schmutz J."/>
            <person name="Shahriari M."/>
            <person name="Shelest E."/>
            <person name="Silva-Franco F."/>
            <person name="Soanes D."/>
            <person name="Syed K."/>
            <person name="Tagua V.G."/>
            <person name="Talbot N.J."/>
            <person name="Thon M."/>
            <person name="De vries R.P."/>
            <person name="Wiebenga A."/>
            <person name="Yadav J.S."/>
            <person name="Braun E.L."/>
            <person name="Baker S."/>
            <person name="Garre V."/>
            <person name="Horwitz B."/>
            <person name="Torres-Martinez S."/>
            <person name="Idnurm A."/>
            <person name="Herrera-Estrella A."/>
            <person name="Gabaldon T."/>
            <person name="Grigoriev I.V."/>
        </authorList>
    </citation>
    <scope>NUCLEOTIDE SEQUENCE [LARGE SCALE GENOMIC DNA]</scope>
    <source>
        <strain evidence="4">NRRL 1555(-)</strain>
    </source>
</reference>
<feature type="domain" description="DNA helicase Pif1-like DEAD-box helicase" evidence="2">
    <location>
        <begin position="106"/>
        <end position="253"/>
    </location>
</feature>
<keyword evidence="4" id="KW-1185">Reference proteome</keyword>
<dbReference type="InterPro" id="IPR027417">
    <property type="entry name" value="P-loop_NTPase"/>
</dbReference>
<comment type="similarity">
    <text evidence="1">Belongs to the helicase family.</text>
</comment>
<dbReference type="GO" id="GO:0006310">
    <property type="term" value="P:DNA recombination"/>
    <property type="evidence" value="ECO:0007669"/>
    <property type="project" value="UniProtKB-KW"/>
</dbReference>
<dbReference type="OrthoDB" id="5860629at2759"/>
<dbReference type="GO" id="GO:0006281">
    <property type="term" value="P:DNA repair"/>
    <property type="evidence" value="ECO:0007669"/>
    <property type="project" value="UniProtKB-KW"/>
</dbReference>
<dbReference type="GO" id="GO:0005524">
    <property type="term" value="F:ATP binding"/>
    <property type="evidence" value="ECO:0007669"/>
    <property type="project" value="UniProtKB-KW"/>
</dbReference>
<dbReference type="GO" id="GO:0043139">
    <property type="term" value="F:5'-3' DNA helicase activity"/>
    <property type="evidence" value="ECO:0007669"/>
    <property type="project" value="UniProtKB-EC"/>
</dbReference>
<dbReference type="EC" id="5.6.2.3" evidence="1"/>
<organism evidence="3 4">
    <name type="scientific">Phycomyces blakesleeanus (strain ATCC 8743b / DSM 1359 / FGSC 10004 / NBRC 33097 / NRRL 1555)</name>
    <dbReference type="NCBI Taxonomy" id="763407"/>
    <lineage>
        <taxon>Eukaryota</taxon>
        <taxon>Fungi</taxon>
        <taxon>Fungi incertae sedis</taxon>
        <taxon>Mucoromycota</taxon>
        <taxon>Mucoromycotina</taxon>
        <taxon>Mucoromycetes</taxon>
        <taxon>Mucorales</taxon>
        <taxon>Phycomycetaceae</taxon>
        <taxon>Phycomyces</taxon>
    </lineage>
</organism>
<keyword evidence="1" id="KW-0227">DNA damage</keyword>